<dbReference type="AlphaFoldDB" id="A0A0C5VG60"/>
<proteinExistence type="predicted"/>
<keyword evidence="3" id="KW-0808">Transferase</keyword>
<feature type="transmembrane region" description="Helical" evidence="1">
    <location>
        <begin position="316"/>
        <end position="337"/>
    </location>
</feature>
<dbReference type="HOGENOM" id="CLU_005679_2_5_6"/>
<dbReference type="GO" id="GO:0016747">
    <property type="term" value="F:acyltransferase activity, transferring groups other than amino-acyl groups"/>
    <property type="evidence" value="ECO:0007669"/>
    <property type="project" value="InterPro"/>
</dbReference>
<feature type="transmembrane region" description="Helical" evidence="1">
    <location>
        <begin position="160"/>
        <end position="178"/>
    </location>
</feature>
<feature type="transmembrane region" description="Helical" evidence="1">
    <location>
        <begin position="133"/>
        <end position="153"/>
    </location>
</feature>
<gene>
    <name evidence="3" type="ORF">YC6258_01128</name>
</gene>
<evidence type="ECO:0000259" key="2">
    <source>
        <dbReference type="Pfam" id="PF01757"/>
    </source>
</evidence>
<organism evidence="3 4">
    <name type="scientific">Gynuella sunshinyii YC6258</name>
    <dbReference type="NCBI Taxonomy" id="1445510"/>
    <lineage>
        <taxon>Bacteria</taxon>
        <taxon>Pseudomonadati</taxon>
        <taxon>Pseudomonadota</taxon>
        <taxon>Gammaproteobacteria</taxon>
        <taxon>Oceanospirillales</taxon>
        <taxon>Saccharospirillaceae</taxon>
        <taxon>Gynuella</taxon>
    </lineage>
</organism>
<dbReference type="InterPro" id="IPR002656">
    <property type="entry name" value="Acyl_transf_3_dom"/>
</dbReference>
<dbReference type="KEGG" id="gsn:YC6258_01128"/>
<feature type="transmembrane region" description="Helical" evidence="1">
    <location>
        <begin position="184"/>
        <end position="208"/>
    </location>
</feature>
<feature type="transmembrane region" description="Helical" evidence="1">
    <location>
        <begin position="220"/>
        <end position="237"/>
    </location>
</feature>
<evidence type="ECO:0000313" key="4">
    <source>
        <dbReference type="Proteomes" id="UP000032266"/>
    </source>
</evidence>
<accession>A0A0C5VG60</accession>
<keyword evidence="1" id="KW-1133">Transmembrane helix</keyword>
<feature type="transmembrane region" description="Helical" evidence="1">
    <location>
        <begin position="84"/>
        <end position="102"/>
    </location>
</feature>
<keyword evidence="3" id="KW-0012">Acyltransferase</keyword>
<dbReference type="RefSeq" id="WP_044616057.1">
    <property type="nucleotide sequence ID" value="NZ_CP007142.1"/>
</dbReference>
<dbReference type="Pfam" id="PF01757">
    <property type="entry name" value="Acyl_transf_3"/>
    <property type="match status" value="1"/>
</dbReference>
<sequence length="351" mass="40439">MKIDALTSLRFFAACAVLFSHLRFFGDSGSTLLRTLYSKVFWEGYIGVTFFFILSGFILSYSYQQRLHKDHGLKAFYVARVARIYPLHLLTLLLAIPWLMLIDEHTSALAYGLNALLLQGFSPARDVHFSINLPAWSLSSEIFFYALFPLLILLKNRLLLGLWLLCLGWQGILLSPLFDDANRHFWMYVFPVSRLMDFCTGMLLYRLYCRMVGQIKPTQATLMQVGAVLLLAVFFALKGKIPQTLRYDLYYLLPMALLILAFSFSSGTLSRAISGRVLIILGEVSFSLYLVHYLVAQYLQYLTDRYQLFYGTSGELIHAALVLGISLLLSLGLYYYYETRMRRWVKQLFRV</sequence>
<dbReference type="InterPro" id="IPR050879">
    <property type="entry name" value="Acyltransferase_3"/>
</dbReference>
<dbReference type="OrthoDB" id="9767863at2"/>
<feature type="transmembrane region" description="Helical" evidence="1">
    <location>
        <begin position="277"/>
        <end position="296"/>
    </location>
</feature>
<feature type="domain" description="Acyltransferase 3" evidence="2">
    <location>
        <begin position="5"/>
        <end position="334"/>
    </location>
</feature>
<reference evidence="3 4" key="1">
    <citation type="submission" date="2014-01" db="EMBL/GenBank/DDBJ databases">
        <title>Full genme sequencing of cellulolytic bacterium Gynuella sunshinyii YC6258T gen. nov., sp. nov.</title>
        <authorList>
            <person name="Khan H."/>
            <person name="Chung E.J."/>
            <person name="Chung Y.R."/>
        </authorList>
    </citation>
    <scope>NUCLEOTIDE SEQUENCE [LARGE SCALE GENOMIC DNA]</scope>
    <source>
        <strain evidence="3 4">YC6258</strain>
    </source>
</reference>
<dbReference type="GO" id="GO:0016020">
    <property type="term" value="C:membrane"/>
    <property type="evidence" value="ECO:0007669"/>
    <property type="project" value="TreeGrafter"/>
</dbReference>
<dbReference type="PATRIC" id="fig|1445510.3.peg.1101"/>
<protein>
    <submittedName>
        <fullName evidence="3">Putative acyltransferase</fullName>
    </submittedName>
</protein>
<evidence type="ECO:0000256" key="1">
    <source>
        <dbReference type="SAM" id="Phobius"/>
    </source>
</evidence>
<keyword evidence="4" id="KW-1185">Reference proteome</keyword>
<keyword evidence="1" id="KW-0812">Transmembrane</keyword>
<evidence type="ECO:0000313" key="3">
    <source>
        <dbReference type="EMBL" id="AJQ93176.1"/>
    </source>
</evidence>
<dbReference type="PANTHER" id="PTHR23028">
    <property type="entry name" value="ACETYLTRANSFERASE"/>
    <property type="match status" value="1"/>
</dbReference>
<name>A0A0C5VG60_9GAMM</name>
<feature type="transmembrane region" description="Helical" evidence="1">
    <location>
        <begin position="249"/>
        <end position="270"/>
    </location>
</feature>
<dbReference type="Proteomes" id="UP000032266">
    <property type="component" value="Chromosome"/>
</dbReference>
<dbReference type="EMBL" id="CP007142">
    <property type="protein sequence ID" value="AJQ93176.1"/>
    <property type="molecule type" value="Genomic_DNA"/>
</dbReference>
<dbReference type="STRING" id="1445510.YC6258_01128"/>
<feature type="transmembrane region" description="Helical" evidence="1">
    <location>
        <begin position="7"/>
        <end position="25"/>
    </location>
</feature>
<dbReference type="GO" id="GO:0009103">
    <property type="term" value="P:lipopolysaccharide biosynthetic process"/>
    <property type="evidence" value="ECO:0007669"/>
    <property type="project" value="TreeGrafter"/>
</dbReference>
<feature type="transmembrane region" description="Helical" evidence="1">
    <location>
        <begin position="45"/>
        <end position="63"/>
    </location>
</feature>
<dbReference type="PANTHER" id="PTHR23028:SF53">
    <property type="entry name" value="ACYL_TRANSF_3 DOMAIN-CONTAINING PROTEIN"/>
    <property type="match status" value="1"/>
</dbReference>
<keyword evidence="1" id="KW-0472">Membrane</keyword>